<dbReference type="GO" id="GO:0000226">
    <property type="term" value="P:microtubule cytoskeleton organization"/>
    <property type="evidence" value="ECO:0007669"/>
    <property type="project" value="TreeGrafter"/>
</dbReference>
<sequence length="343" mass="40150">MKSSTTERRVKIVLTIPPSLRFIPRLPAAQGQKTELEQMIRIEAQSRFLKQKKDALLESSDLEKLWNALQEQASKTPTSNGRISYQDFIEVRNKLSEKLQDYFSPSLFLKLEKDELGRISIITFFQFCMRKTSFCRARINIHTFDSSGAGYLTEQDMDNYISDMLKQFPMLKQLDDTLIQYYVCMATRKFFFFLDPMRIMHIPISKILTSSLLAELLDMREENISEEDLINNWFSPVNFHRVYENYLDLDKDEDGLLSSQELSAYATGSFSNIFINRIFQEFHTFQGKLDFKSYLNFILMLRYKSQPEGYITSSEVLLFVRDMLVKLVEIGITLTYLAPLESK</sequence>
<keyword evidence="2" id="KW-0963">Cytoplasm</keyword>
<dbReference type="GO" id="GO:0035303">
    <property type="term" value="P:regulation of dephosphorylation"/>
    <property type="evidence" value="ECO:0007669"/>
    <property type="project" value="InterPro"/>
</dbReference>
<dbReference type="GO" id="GO:0005737">
    <property type="term" value="C:cytoplasm"/>
    <property type="evidence" value="ECO:0007669"/>
    <property type="project" value="UniProtKB-SubCell"/>
</dbReference>
<feature type="non-terminal residue" evidence="4">
    <location>
        <position position="343"/>
    </location>
</feature>
<gene>
    <name evidence="4" type="ORF">EZS28_036204</name>
</gene>
<comment type="caution">
    <text evidence="4">The sequence shown here is derived from an EMBL/GenBank/DDBJ whole genome shotgun (WGS) entry which is preliminary data.</text>
</comment>
<dbReference type="InterPro" id="IPR011992">
    <property type="entry name" value="EF-hand-dom_pair"/>
</dbReference>
<evidence type="ECO:0000256" key="2">
    <source>
        <dbReference type="ARBA" id="ARBA00022490"/>
    </source>
</evidence>
<name>A0A5J4UCG3_9EUKA</name>
<accession>A0A5J4UCG3</accession>
<dbReference type="PROSITE" id="PS00018">
    <property type="entry name" value="EF_HAND_1"/>
    <property type="match status" value="1"/>
</dbReference>
<protein>
    <submittedName>
        <fullName evidence="4">Putative Serine/threonine-protein phosphatase 2A regulatory subunit B'' subunit gamma</fullName>
    </submittedName>
</protein>
<evidence type="ECO:0000256" key="1">
    <source>
        <dbReference type="ARBA" id="ARBA00004496"/>
    </source>
</evidence>
<dbReference type="GO" id="GO:0005819">
    <property type="term" value="C:spindle"/>
    <property type="evidence" value="ECO:0007669"/>
    <property type="project" value="TreeGrafter"/>
</dbReference>
<dbReference type="PANTHER" id="PTHR12085">
    <property type="entry name" value="SERINE/THREONINE-PROTEIN PHOSPHATASE 2A REGULATORY SUBUNIT B'' SUBUNIT GAMMA"/>
    <property type="match status" value="1"/>
</dbReference>
<proteinExistence type="predicted"/>
<dbReference type="InterPro" id="IPR018247">
    <property type="entry name" value="EF_Hand_1_Ca_BS"/>
</dbReference>
<dbReference type="GO" id="GO:0030865">
    <property type="term" value="P:cortical cytoskeleton organization"/>
    <property type="evidence" value="ECO:0007669"/>
    <property type="project" value="TreeGrafter"/>
</dbReference>
<evidence type="ECO:0000313" key="4">
    <source>
        <dbReference type="EMBL" id="KAA6368269.1"/>
    </source>
</evidence>
<dbReference type="Proteomes" id="UP000324800">
    <property type="component" value="Unassembled WGS sequence"/>
</dbReference>
<reference evidence="4 5" key="1">
    <citation type="submission" date="2019-03" db="EMBL/GenBank/DDBJ databases">
        <title>Single cell metagenomics reveals metabolic interactions within the superorganism composed of flagellate Streblomastix strix and complex community of Bacteroidetes bacteria on its surface.</title>
        <authorList>
            <person name="Treitli S.C."/>
            <person name="Kolisko M."/>
            <person name="Husnik F."/>
            <person name="Keeling P."/>
            <person name="Hampl V."/>
        </authorList>
    </citation>
    <scope>NUCLEOTIDE SEQUENCE [LARGE SCALE GENOMIC DNA]</scope>
    <source>
        <strain evidence="4">ST1C</strain>
    </source>
</reference>
<dbReference type="OrthoDB" id="10265007at2759"/>
<comment type="subcellular location">
    <subcellularLocation>
        <location evidence="1">Cytoplasm</location>
    </subcellularLocation>
</comment>
<dbReference type="EMBL" id="SNRW01017517">
    <property type="protein sequence ID" value="KAA6368269.1"/>
    <property type="molecule type" value="Genomic_DNA"/>
</dbReference>
<dbReference type="InterPro" id="IPR039865">
    <property type="entry name" value="PPP2R3C"/>
</dbReference>
<dbReference type="Gene3D" id="1.10.238.10">
    <property type="entry name" value="EF-hand"/>
    <property type="match status" value="2"/>
</dbReference>
<dbReference type="SUPFAM" id="SSF47473">
    <property type="entry name" value="EF-hand"/>
    <property type="match status" value="2"/>
</dbReference>
<dbReference type="AlphaFoldDB" id="A0A5J4UCG3"/>
<organism evidence="4 5">
    <name type="scientific">Streblomastix strix</name>
    <dbReference type="NCBI Taxonomy" id="222440"/>
    <lineage>
        <taxon>Eukaryota</taxon>
        <taxon>Metamonada</taxon>
        <taxon>Preaxostyla</taxon>
        <taxon>Oxymonadida</taxon>
        <taxon>Streblomastigidae</taxon>
        <taxon>Streblomastix</taxon>
    </lineage>
</organism>
<evidence type="ECO:0000313" key="5">
    <source>
        <dbReference type="Proteomes" id="UP000324800"/>
    </source>
</evidence>
<evidence type="ECO:0000256" key="3">
    <source>
        <dbReference type="ARBA" id="ARBA00022837"/>
    </source>
</evidence>
<keyword evidence="3" id="KW-0106">Calcium</keyword>
<dbReference type="PANTHER" id="PTHR12085:SF3">
    <property type="entry name" value="SERINE_THREONINE-PROTEIN PHOSPHATASE 2A REGULATORY SUBUNIT B'' SUBUNIT GAMMA"/>
    <property type="match status" value="1"/>
</dbReference>